<reference evidence="1" key="1">
    <citation type="submission" date="2025-08" db="UniProtKB">
        <authorList>
            <consortium name="Ensembl"/>
        </authorList>
    </citation>
    <scope>IDENTIFICATION</scope>
</reference>
<sequence>MRNFIHLKTYLAQRNRKAEVRKAITSMKTAKSAGIDGFTAEYCHKCFQYGTLPESFNQAIIILLPKVDKDSMDPDNHRPISLINVDCKVFSKILATRLGVAMDCS</sequence>
<keyword evidence="2" id="KW-1185">Reference proteome</keyword>
<dbReference type="GeneTree" id="ENSGT01060000251104"/>
<dbReference type="Proteomes" id="UP000261500">
    <property type="component" value="Unplaced"/>
</dbReference>
<dbReference type="AlphaFoldDB" id="A0A3B3UWC8"/>
<evidence type="ECO:0000313" key="1">
    <source>
        <dbReference type="Ensembl" id="ENSPLAP00000017168.1"/>
    </source>
</evidence>
<organism evidence="1 2">
    <name type="scientific">Poecilia latipinna</name>
    <name type="common">sailfin molly</name>
    <dbReference type="NCBI Taxonomy" id="48699"/>
    <lineage>
        <taxon>Eukaryota</taxon>
        <taxon>Metazoa</taxon>
        <taxon>Chordata</taxon>
        <taxon>Craniata</taxon>
        <taxon>Vertebrata</taxon>
        <taxon>Euteleostomi</taxon>
        <taxon>Actinopterygii</taxon>
        <taxon>Neopterygii</taxon>
        <taxon>Teleostei</taxon>
        <taxon>Neoteleostei</taxon>
        <taxon>Acanthomorphata</taxon>
        <taxon>Ovalentaria</taxon>
        <taxon>Atherinomorphae</taxon>
        <taxon>Cyprinodontiformes</taxon>
        <taxon>Poeciliidae</taxon>
        <taxon>Poeciliinae</taxon>
        <taxon>Poecilia</taxon>
    </lineage>
</organism>
<accession>A0A3B3UWC8</accession>
<dbReference type="Ensembl" id="ENSPLAT00000026318.1">
    <property type="protein sequence ID" value="ENSPLAP00000017168.1"/>
    <property type="gene ID" value="ENSPLAG00000021508.1"/>
</dbReference>
<evidence type="ECO:0000313" key="2">
    <source>
        <dbReference type="Proteomes" id="UP000261500"/>
    </source>
</evidence>
<dbReference type="STRING" id="48699.ENSPLAP00000017168"/>
<reference evidence="1" key="2">
    <citation type="submission" date="2025-09" db="UniProtKB">
        <authorList>
            <consortium name="Ensembl"/>
        </authorList>
    </citation>
    <scope>IDENTIFICATION</scope>
</reference>
<protein>
    <recommendedName>
        <fullName evidence="3">Reverse transcriptase domain-containing protein</fullName>
    </recommendedName>
</protein>
<dbReference type="PANTHER" id="PTHR19446">
    <property type="entry name" value="REVERSE TRANSCRIPTASES"/>
    <property type="match status" value="1"/>
</dbReference>
<name>A0A3B3UWC8_9TELE</name>
<proteinExistence type="predicted"/>
<evidence type="ECO:0008006" key="3">
    <source>
        <dbReference type="Google" id="ProtNLM"/>
    </source>
</evidence>